<dbReference type="AlphaFoldDB" id="A0A327Q4S3"/>
<accession>A0A327Q4S3</accession>
<dbReference type="GO" id="GO:0016740">
    <property type="term" value="F:transferase activity"/>
    <property type="evidence" value="ECO:0007669"/>
    <property type="project" value="UniProtKB-KW"/>
</dbReference>
<dbReference type="EMBL" id="QLLL01000010">
    <property type="protein sequence ID" value="RAI99438.1"/>
    <property type="molecule type" value="Genomic_DNA"/>
</dbReference>
<protein>
    <submittedName>
        <fullName evidence="1">Putative nucleotidyltransferase</fullName>
    </submittedName>
</protein>
<dbReference type="Proteomes" id="UP000249547">
    <property type="component" value="Unassembled WGS sequence"/>
</dbReference>
<organism evidence="1 2">
    <name type="scientific">Chitinophaga skermanii</name>
    <dbReference type="NCBI Taxonomy" id="331697"/>
    <lineage>
        <taxon>Bacteria</taxon>
        <taxon>Pseudomonadati</taxon>
        <taxon>Bacteroidota</taxon>
        <taxon>Chitinophagia</taxon>
        <taxon>Chitinophagales</taxon>
        <taxon>Chitinophagaceae</taxon>
        <taxon>Chitinophaga</taxon>
    </lineage>
</organism>
<sequence length="261" mass="29865">MIHDILTPEILDLLGDLETILEKRNIPYYIVGAVARDINFAQATKKPMRKTNDVDIAVMLGSEEEFQSLKQELIASTLFNAHPTELIKFIYKESIEVDILPFGGIENNDETIITQPRVFALNVPGFKEILPNVNEYTTSKGKKLNVCPLEGIILLKIIANNDRPGRIKDITDIEDIITSYLDLKGYDIYQKDSDVLDFYDTSENEYLQLVNARIIGRQISRILNNNSHLRKRILTILDNKRSVKYWPEIAAGIRDMNILDE</sequence>
<gene>
    <name evidence="1" type="ORF">LX64_04572</name>
</gene>
<dbReference type="Gene3D" id="3.30.460.10">
    <property type="entry name" value="Beta Polymerase, domain 2"/>
    <property type="match status" value="1"/>
</dbReference>
<evidence type="ECO:0000313" key="1">
    <source>
        <dbReference type="EMBL" id="RAI99438.1"/>
    </source>
</evidence>
<dbReference type="InterPro" id="IPR043519">
    <property type="entry name" value="NT_sf"/>
</dbReference>
<comment type="caution">
    <text evidence="1">The sequence shown here is derived from an EMBL/GenBank/DDBJ whole genome shotgun (WGS) entry which is preliminary data.</text>
</comment>
<reference evidence="1 2" key="1">
    <citation type="submission" date="2018-06" db="EMBL/GenBank/DDBJ databases">
        <title>Genomic Encyclopedia of Archaeal and Bacterial Type Strains, Phase II (KMG-II): from individual species to whole genera.</title>
        <authorList>
            <person name="Goeker M."/>
        </authorList>
    </citation>
    <scope>NUCLEOTIDE SEQUENCE [LARGE SCALE GENOMIC DNA]</scope>
    <source>
        <strain evidence="1 2">DSM 23857</strain>
    </source>
</reference>
<proteinExistence type="predicted"/>
<keyword evidence="1" id="KW-0808">Transferase</keyword>
<dbReference type="RefSeq" id="WP_111599959.1">
    <property type="nucleotide sequence ID" value="NZ_QLLL01000010.1"/>
</dbReference>
<dbReference type="OrthoDB" id="5918411at2"/>
<evidence type="ECO:0000313" key="2">
    <source>
        <dbReference type="Proteomes" id="UP000249547"/>
    </source>
</evidence>
<dbReference type="SUPFAM" id="SSF81301">
    <property type="entry name" value="Nucleotidyltransferase"/>
    <property type="match status" value="1"/>
</dbReference>
<keyword evidence="2" id="KW-1185">Reference proteome</keyword>
<name>A0A327Q4S3_9BACT</name>